<sequence>GKTPRYTQGLCFRLKDAIFPGSHAARPYDEKPLEDILKKELGAKTMMTDIKGIKVFVTATMIDRSPADLHLFRNYDSPEQLANSVPNSKSYYPIKPPNEQLAWKAARATGAAPYFFKALDQYVDGGLVANNPTLDVLTEIEEYRTILKKLNRCSDCPNPRVVVSLGTGRSPVIPKEIIDFEPDGIWGYLLSTKIIASNQLVQLLIEQACMSDNRTVDRARSVCSMSDIPYFRLSPQLSRDVELDEKGEEKLVQMMWETMVYINEKKEAINKLASLLTHEL</sequence>
<dbReference type="InterPro" id="IPR002641">
    <property type="entry name" value="PNPLA_dom"/>
</dbReference>
<keyword evidence="8" id="KW-1185">Reference proteome</keyword>
<feature type="non-terminal residue" evidence="7">
    <location>
        <position position="1"/>
    </location>
</feature>
<keyword evidence="3" id="KW-0040">ANK repeat</keyword>
<dbReference type="InterPro" id="IPR016035">
    <property type="entry name" value="Acyl_Trfase/lysoPLipase"/>
</dbReference>
<dbReference type="InterPro" id="IPR047148">
    <property type="entry name" value="PLPL9"/>
</dbReference>
<dbReference type="PROSITE" id="PS51635">
    <property type="entry name" value="PNPLA"/>
    <property type="match status" value="1"/>
</dbReference>
<dbReference type="Pfam" id="PF01734">
    <property type="entry name" value="Patatin"/>
    <property type="match status" value="1"/>
</dbReference>
<evidence type="ECO:0000256" key="2">
    <source>
        <dbReference type="ARBA" id="ARBA00022801"/>
    </source>
</evidence>
<dbReference type="Gene3D" id="3.40.1090.10">
    <property type="entry name" value="Cytosolic phospholipase A2 catalytic domain"/>
    <property type="match status" value="1"/>
</dbReference>
<dbReference type="PANTHER" id="PTHR24139">
    <property type="entry name" value="CALCIUM-INDEPENDENT PHOSPHOLIPASE A2"/>
    <property type="match status" value="1"/>
</dbReference>
<name>A0AAV2PGL8_MEGNR</name>
<feature type="short sequence motif" description="DGA/G" evidence="5">
    <location>
        <begin position="124"/>
        <end position="126"/>
    </location>
</feature>
<dbReference type="Proteomes" id="UP001497623">
    <property type="component" value="Unassembled WGS sequence"/>
</dbReference>
<dbReference type="SUPFAM" id="SSF52151">
    <property type="entry name" value="FabD/lysophospholipase-like"/>
    <property type="match status" value="1"/>
</dbReference>
<evidence type="ECO:0000256" key="4">
    <source>
        <dbReference type="ARBA" id="ARBA00023098"/>
    </source>
</evidence>
<dbReference type="GO" id="GO:0047499">
    <property type="term" value="F:calcium-independent phospholipase A2 activity"/>
    <property type="evidence" value="ECO:0007669"/>
    <property type="project" value="InterPro"/>
</dbReference>
<comment type="caution">
    <text evidence="5">Lacks conserved residue(s) required for the propagation of feature annotation.</text>
</comment>
<evidence type="ECO:0000313" key="7">
    <source>
        <dbReference type="EMBL" id="CAL4058570.1"/>
    </source>
</evidence>
<evidence type="ECO:0000256" key="5">
    <source>
        <dbReference type="PROSITE-ProRule" id="PRU01161"/>
    </source>
</evidence>
<gene>
    <name evidence="7" type="ORF">MNOR_LOCUS23</name>
</gene>
<dbReference type="AlphaFoldDB" id="A0AAV2PGL8"/>
<evidence type="ECO:0000313" key="8">
    <source>
        <dbReference type="Proteomes" id="UP001497623"/>
    </source>
</evidence>
<dbReference type="GO" id="GO:0006629">
    <property type="term" value="P:lipid metabolic process"/>
    <property type="evidence" value="ECO:0007669"/>
    <property type="project" value="UniProtKB-KW"/>
</dbReference>
<accession>A0AAV2PGL8</accession>
<keyword evidence="2" id="KW-0378">Hydrolase</keyword>
<proteinExistence type="predicted"/>
<evidence type="ECO:0000259" key="6">
    <source>
        <dbReference type="PROSITE" id="PS51635"/>
    </source>
</evidence>
<reference evidence="7 8" key="1">
    <citation type="submission" date="2024-05" db="EMBL/GenBank/DDBJ databases">
        <authorList>
            <person name="Wallberg A."/>
        </authorList>
    </citation>
    <scope>NUCLEOTIDE SEQUENCE [LARGE SCALE GENOMIC DNA]</scope>
</reference>
<feature type="domain" description="PNPLA" evidence="6">
    <location>
        <begin position="1"/>
        <end position="137"/>
    </location>
</feature>
<protein>
    <recommendedName>
        <fullName evidence="6">PNPLA domain-containing protein</fullName>
    </recommendedName>
</protein>
<keyword evidence="1" id="KW-0677">Repeat</keyword>
<dbReference type="GO" id="GO:0005739">
    <property type="term" value="C:mitochondrion"/>
    <property type="evidence" value="ECO:0007669"/>
    <property type="project" value="TreeGrafter"/>
</dbReference>
<organism evidence="7 8">
    <name type="scientific">Meganyctiphanes norvegica</name>
    <name type="common">Northern krill</name>
    <name type="synonym">Thysanopoda norvegica</name>
    <dbReference type="NCBI Taxonomy" id="48144"/>
    <lineage>
        <taxon>Eukaryota</taxon>
        <taxon>Metazoa</taxon>
        <taxon>Ecdysozoa</taxon>
        <taxon>Arthropoda</taxon>
        <taxon>Crustacea</taxon>
        <taxon>Multicrustacea</taxon>
        <taxon>Malacostraca</taxon>
        <taxon>Eumalacostraca</taxon>
        <taxon>Eucarida</taxon>
        <taxon>Euphausiacea</taxon>
        <taxon>Euphausiidae</taxon>
        <taxon>Meganyctiphanes</taxon>
    </lineage>
</organism>
<comment type="caution">
    <text evidence="7">The sequence shown here is derived from an EMBL/GenBank/DDBJ whole genome shotgun (WGS) entry which is preliminary data.</text>
</comment>
<dbReference type="EMBL" id="CAXKWB010000004">
    <property type="protein sequence ID" value="CAL4058570.1"/>
    <property type="molecule type" value="Genomic_DNA"/>
</dbReference>
<dbReference type="PANTHER" id="PTHR24139:SF34">
    <property type="entry name" value="85_88 KDA CALCIUM-INDEPENDENT PHOSPHOLIPASE A2"/>
    <property type="match status" value="1"/>
</dbReference>
<keyword evidence="4" id="KW-0443">Lipid metabolism</keyword>
<evidence type="ECO:0000256" key="1">
    <source>
        <dbReference type="ARBA" id="ARBA00022737"/>
    </source>
</evidence>
<dbReference type="GO" id="GO:0052816">
    <property type="term" value="F:long-chain fatty acyl-CoA hydrolase activity"/>
    <property type="evidence" value="ECO:0007669"/>
    <property type="project" value="TreeGrafter"/>
</dbReference>
<dbReference type="GO" id="GO:2000304">
    <property type="term" value="P:positive regulation of ceramide biosynthetic process"/>
    <property type="evidence" value="ECO:0007669"/>
    <property type="project" value="TreeGrafter"/>
</dbReference>
<evidence type="ECO:0000256" key="3">
    <source>
        <dbReference type="ARBA" id="ARBA00023043"/>
    </source>
</evidence>